<dbReference type="Pfam" id="PF01973">
    <property type="entry name" value="MptE-like"/>
    <property type="match status" value="1"/>
</dbReference>
<accession>A0A5C6RSS8</accession>
<dbReference type="Gene3D" id="3.90.1480.10">
    <property type="entry name" value="Alpha-2,3-sialyltransferase"/>
    <property type="match status" value="1"/>
</dbReference>
<name>A0A5C6RSS8_9FLAO</name>
<dbReference type="AlphaFoldDB" id="A0A5C6RSS8"/>
<proteinExistence type="predicted"/>
<evidence type="ECO:0000313" key="2">
    <source>
        <dbReference type="EMBL" id="TXB65496.1"/>
    </source>
</evidence>
<keyword evidence="3" id="KW-1185">Reference proteome</keyword>
<dbReference type="EMBL" id="VOOS01000003">
    <property type="protein sequence ID" value="TXB65496.1"/>
    <property type="molecule type" value="Genomic_DNA"/>
</dbReference>
<feature type="domain" description="6-hydroxymethylpterin diphosphokinase MptE-like" evidence="1">
    <location>
        <begin position="26"/>
        <end position="183"/>
    </location>
</feature>
<evidence type="ECO:0000259" key="1">
    <source>
        <dbReference type="Pfam" id="PF01973"/>
    </source>
</evidence>
<evidence type="ECO:0000313" key="3">
    <source>
        <dbReference type="Proteomes" id="UP000321721"/>
    </source>
</evidence>
<dbReference type="OrthoDB" id="344900at2"/>
<sequence length="264" mass="30848">MLKKKIKELVPNSLIDQPGKLSRSKYEIAKLKDKFKGKRCFIVGNGPSLNKIDLKLLENEYSFAVNSIYYKTQEMGYKPSFYVVEDPHVINDNINEINNYQCDYMFFPAKFKSKFKKGDNRYFLNLDYSFYNDTSPYFEIPRFSQDLSEEAFCGQSVTIVNLQLAYYLGFTEVYLIGMDFSYNIPDSAKVDGNVIESTEDDVNHFHPDYFGKGKKWHDPKLHNVLKSYRLARLMFELDDRKVINATVGGNLEVFNRLDFNSLFK</sequence>
<comment type="caution">
    <text evidence="2">The sequence shown here is derived from an EMBL/GenBank/DDBJ whole genome shotgun (WGS) entry which is preliminary data.</text>
</comment>
<protein>
    <submittedName>
        <fullName evidence="2">DUF115 domain-containing protein</fullName>
    </submittedName>
</protein>
<dbReference type="InterPro" id="IPR002826">
    <property type="entry name" value="MptE-like"/>
</dbReference>
<reference evidence="2 3" key="1">
    <citation type="submission" date="2019-08" db="EMBL/GenBank/DDBJ databases">
        <title>Genome of Vicingus serpentipes NCIMB 15042.</title>
        <authorList>
            <person name="Bowman J.P."/>
        </authorList>
    </citation>
    <scope>NUCLEOTIDE SEQUENCE [LARGE SCALE GENOMIC DNA]</scope>
    <source>
        <strain evidence="2 3">NCIMB 15042</strain>
    </source>
</reference>
<gene>
    <name evidence="2" type="ORF">FRY74_08725</name>
</gene>
<dbReference type="RefSeq" id="WP_147100581.1">
    <property type="nucleotide sequence ID" value="NZ_VOOS01000003.1"/>
</dbReference>
<organism evidence="2 3">
    <name type="scientific">Vicingus serpentipes</name>
    <dbReference type="NCBI Taxonomy" id="1926625"/>
    <lineage>
        <taxon>Bacteria</taxon>
        <taxon>Pseudomonadati</taxon>
        <taxon>Bacteroidota</taxon>
        <taxon>Flavobacteriia</taxon>
        <taxon>Flavobacteriales</taxon>
        <taxon>Vicingaceae</taxon>
        <taxon>Vicingus</taxon>
    </lineage>
</organism>
<dbReference type="Proteomes" id="UP000321721">
    <property type="component" value="Unassembled WGS sequence"/>
</dbReference>